<gene>
    <name evidence="1" type="ORF">E4N76_07340</name>
</gene>
<organism evidence="1 2">
    <name type="scientific">Treponema putidum</name>
    <dbReference type="NCBI Taxonomy" id="221027"/>
    <lineage>
        <taxon>Bacteria</taxon>
        <taxon>Pseudomonadati</taxon>
        <taxon>Spirochaetota</taxon>
        <taxon>Spirochaetia</taxon>
        <taxon>Spirochaetales</taxon>
        <taxon>Treponemataceae</taxon>
        <taxon>Treponema</taxon>
    </lineage>
</organism>
<name>A0ABY5HV41_9SPIR</name>
<dbReference type="RefSeq" id="WP_255804676.1">
    <property type="nucleotide sequence ID" value="NZ_CP038802.1"/>
</dbReference>
<dbReference type="EMBL" id="CP038802">
    <property type="protein sequence ID" value="UTY28822.1"/>
    <property type="molecule type" value="Genomic_DNA"/>
</dbReference>
<keyword evidence="2" id="KW-1185">Reference proteome</keyword>
<accession>A0ABY5HV41</accession>
<protein>
    <submittedName>
        <fullName evidence="1">Uncharacterized protein</fullName>
    </submittedName>
</protein>
<reference evidence="1" key="1">
    <citation type="submission" date="2019-04" db="EMBL/GenBank/DDBJ databases">
        <title>Whole genome sequencing of oral phylogroup 2 treponemes.</title>
        <authorList>
            <person name="Chan Y."/>
            <person name="Zeng H.H."/>
            <person name="Yu X.L."/>
            <person name="Leung W.K."/>
            <person name="Watt R.M."/>
        </authorList>
    </citation>
    <scope>NUCLEOTIDE SEQUENCE</scope>
    <source>
        <strain evidence="1">OMZ 847</strain>
    </source>
</reference>
<proteinExistence type="predicted"/>
<evidence type="ECO:0000313" key="2">
    <source>
        <dbReference type="Proteomes" id="UP001059401"/>
    </source>
</evidence>
<evidence type="ECO:0000313" key="1">
    <source>
        <dbReference type="EMBL" id="UTY28822.1"/>
    </source>
</evidence>
<sequence>MLKIDIAIVVRHPILPARDITCIFDIKAAAEHSVNEVRVSTSGKKCGIFRESYARYDVVPEILKGSNHDIIIHYLNTYFKSKVKDKQKLESFLQSSENVTYEVYLDEIHDENIFELSPRILDECADLGIQLCLSMLMASENIVSESTDYKVLDFITVSIEQPISSPMDHTHMYDFNNGVVYYAHEFPLTEDTYLENEIDMAISFYKRHIVDMCSSIKEKVRCKITLCLKTYYHYAFELSSEICKICAELNIGVMVCF</sequence>
<dbReference type="Proteomes" id="UP001059401">
    <property type="component" value="Chromosome"/>
</dbReference>